<protein>
    <submittedName>
        <fullName evidence="1">Uncharacterized protein</fullName>
    </submittedName>
</protein>
<accession>A0A0V0S659</accession>
<keyword evidence="2" id="KW-1185">Reference proteome</keyword>
<organism evidence="1 2">
    <name type="scientific">Trichinella nelsoni</name>
    <dbReference type="NCBI Taxonomy" id="6336"/>
    <lineage>
        <taxon>Eukaryota</taxon>
        <taxon>Metazoa</taxon>
        <taxon>Ecdysozoa</taxon>
        <taxon>Nematoda</taxon>
        <taxon>Enoplea</taxon>
        <taxon>Dorylaimia</taxon>
        <taxon>Trichinellida</taxon>
        <taxon>Trichinellidae</taxon>
        <taxon>Trichinella</taxon>
    </lineage>
</organism>
<proteinExistence type="predicted"/>
<evidence type="ECO:0000313" key="2">
    <source>
        <dbReference type="Proteomes" id="UP000054630"/>
    </source>
</evidence>
<gene>
    <name evidence="1" type="ORF">T07_1954</name>
</gene>
<reference evidence="1 2" key="1">
    <citation type="submission" date="2015-01" db="EMBL/GenBank/DDBJ databases">
        <title>Evolution of Trichinella species and genotypes.</title>
        <authorList>
            <person name="Korhonen P.K."/>
            <person name="Edoardo P."/>
            <person name="Giuseppe L.R."/>
            <person name="Gasser R.B."/>
        </authorList>
    </citation>
    <scope>NUCLEOTIDE SEQUENCE [LARGE SCALE GENOMIC DNA]</scope>
    <source>
        <strain evidence="1">ISS37</strain>
    </source>
</reference>
<evidence type="ECO:0000313" key="1">
    <source>
        <dbReference type="EMBL" id="KRX22224.1"/>
    </source>
</evidence>
<dbReference type="EMBL" id="JYDL01000033">
    <property type="protein sequence ID" value="KRX22224.1"/>
    <property type="molecule type" value="Genomic_DNA"/>
</dbReference>
<dbReference type="AlphaFoldDB" id="A0A0V0S659"/>
<sequence length="72" mass="8522">MKQAEGNQLEIVTCTAYTVLYNNYNYQLLYFAKSYMGSIACNKMFIMSTITEYAYTHKRKYSHIYSELLYEG</sequence>
<name>A0A0V0S659_9BILA</name>
<comment type="caution">
    <text evidence="1">The sequence shown here is derived from an EMBL/GenBank/DDBJ whole genome shotgun (WGS) entry which is preliminary data.</text>
</comment>
<dbReference type="Proteomes" id="UP000054630">
    <property type="component" value="Unassembled WGS sequence"/>
</dbReference>